<accession>A0ABD0K2Q8</accession>
<evidence type="ECO:0000256" key="5">
    <source>
        <dbReference type="ARBA" id="ARBA00023136"/>
    </source>
</evidence>
<proteinExistence type="predicted"/>
<feature type="transmembrane region" description="Helical" evidence="9">
    <location>
        <begin position="31"/>
        <end position="54"/>
    </location>
</feature>
<keyword evidence="12" id="KW-1185">Reference proteome</keyword>
<feature type="domain" description="G-protein coupled receptors family 1 profile" evidence="10">
    <location>
        <begin position="1"/>
        <end position="134"/>
    </location>
</feature>
<comment type="caution">
    <text evidence="11">The sequence shown here is derived from an EMBL/GenBank/DDBJ whole genome shotgun (WGS) entry which is preliminary data.</text>
</comment>
<dbReference type="AlphaFoldDB" id="A0ABD0K2Q8"/>
<gene>
    <name evidence="11" type="ORF">BaRGS_00027675</name>
</gene>
<protein>
    <recommendedName>
        <fullName evidence="10">G-protein coupled receptors family 1 profile domain-containing protein</fullName>
    </recommendedName>
</protein>
<comment type="subcellular location">
    <subcellularLocation>
        <location evidence="1">Membrane</location>
        <topology evidence="1">Multi-pass membrane protein</topology>
    </subcellularLocation>
</comment>
<keyword evidence="7" id="KW-0807">Transducer</keyword>
<dbReference type="Proteomes" id="UP001519460">
    <property type="component" value="Unassembled WGS sequence"/>
</dbReference>
<reference evidence="11 12" key="1">
    <citation type="journal article" date="2023" name="Sci. Data">
        <title>Genome assembly of the Korean intertidal mud-creeper Batillaria attramentaria.</title>
        <authorList>
            <person name="Patra A.K."/>
            <person name="Ho P.T."/>
            <person name="Jun S."/>
            <person name="Lee S.J."/>
            <person name="Kim Y."/>
            <person name="Won Y.J."/>
        </authorList>
    </citation>
    <scope>NUCLEOTIDE SEQUENCE [LARGE SCALE GENOMIC DNA]</scope>
    <source>
        <strain evidence="11">Wonlab-2016</strain>
    </source>
</reference>
<keyword evidence="4" id="KW-0297">G-protein coupled receptor</keyword>
<dbReference type="InterPro" id="IPR017452">
    <property type="entry name" value="GPCR_Rhodpsn_7TM"/>
</dbReference>
<evidence type="ECO:0000256" key="7">
    <source>
        <dbReference type="ARBA" id="ARBA00023224"/>
    </source>
</evidence>
<feature type="region of interest" description="Disordered" evidence="8">
    <location>
        <begin position="160"/>
        <end position="181"/>
    </location>
</feature>
<sequence length="181" mass="20747">MTTEDPESEGFCWWNFEFEANVRPKLDWLEIVLNSFLPSVIMVVCNVLMIKAVMETAQKARNRRSDAKPGMVSRVTVTLIVVSLTFIVLTLPYYIMQMIQQRNPELDFSGPYFFFFNIAGVLWTINSVINFFLYIMTGSRFREEGKKLIPGRFRRADVTSVHTNSTSDSNGSGSQVKTTDF</sequence>
<dbReference type="PANTHER" id="PTHR24243:SF230">
    <property type="entry name" value="G-PROTEIN COUPLED RECEPTORS FAMILY 1 PROFILE DOMAIN-CONTAINING PROTEIN"/>
    <property type="match status" value="1"/>
</dbReference>
<keyword evidence="3 9" id="KW-1133">Transmembrane helix</keyword>
<evidence type="ECO:0000313" key="11">
    <source>
        <dbReference type="EMBL" id="KAK7481135.1"/>
    </source>
</evidence>
<dbReference type="PANTHER" id="PTHR24243">
    <property type="entry name" value="G-PROTEIN COUPLED RECEPTOR"/>
    <property type="match status" value="1"/>
</dbReference>
<evidence type="ECO:0000256" key="3">
    <source>
        <dbReference type="ARBA" id="ARBA00022989"/>
    </source>
</evidence>
<dbReference type="SUPFAM" id="SSF81321">
    <property type="entry name" value="Family A G protein-coupled receptor-like"/>
    <property type="match status" value="1"/>
</dbReference>
<evidence type="ECO:0000259" key="10">
    <source>
        <dbReference type="PROSITE" id="PS50262"/>
    </source>
</evidence>
<keyword evidence="2 9" id="KW-0812">Transmembrane</keyword>
<evidence type="ECO:0000256" key="1">
    <source>
        <dbReference type="ARBA" id="ARBA00004141"/>
    </source>
</evidence>
<keyword evidence="5 9" id="KW-0472">Membrane</keyword>
<dbReference type="EMBL" id="JACVVK020000267">
    <property type="protein sequence ID" value="KAK7481135.1"/>
    <property type="molecule type" value="Genomic_DNA"/>
</dbReference>
<dbReference type="GO" id="GO:0016020">
    <property type="term" value="C:membrane"/>
    <property type="evidence" value="ECO:0007669"/>
    <property type="project" value="UniProtKB-SubCell"/>
</dbReference>
<keyword evidence="6" id="KW-0675">Receptor</keyword>
<evidence type="ECO:0000256" key="8">
    <source>
        <dbReference type="SAM" id="MobiDB-lite"/>
    </source>
</evidence>
<dbReference type="PROSITE" id="PS50262">
    <property type="entry name" value="G_PROTEIN_RECEP_F1_2"/>
    <property type="match status" value="1"/>
</dbReference>
<name>A0ABD0K2Q8_9CAEN</name>
<feature type="compositionally biased region" description="Low complexity" evidence="8">
    <location>
        <begin position="163"/>
        <end position="174"/>
    </location>
</feature>
<organism evidence="11 12">
    <name type="scientific">Batillaria attramentaria</name>
    <dbReference type="NCBI Taxonomy" id="370345"/>
    <lineage>
        <taxon>Eukaryota</taxon>
        <taxon>Metazoa</taxon>
        <taxon>Spiralia</taxon>
        <taxon>Lophotrochozoa</taxon>
        <taxon>Mollusca</taxon>
        <taxon>Gastropoda</taxon>
        <taxon>Caenogastropoda</taxon>
        <taxon>Sorbeoconcha</taxon>
        <taxon>Cerithioidea</taxon>
        <taxon>Batillariidae</taxon>
        <taxon>Batillaria</taxon>
    </lineage>
</organism>
<dbReference type="Pfam" id="PF00001">
    <property type="entry name" value="7tm_1"/>
    <property type="match status" value="1"/>
</dbReference>
<dbReference type="Gene3D" id="1.20.1070.10">
    <property type="entry name" value="Rhodopsin 7-helix transmembrane proteins"/>
    <property type="match status" value="1"/>
</dbReference>
<evidence type="ECO:0000256" key="6">
    <source>
        <dbReference type="ARBA" id="ARBA00023170"/>
    </source>
</evidence>
<dbReference type="InterPro" id="IPR000276">
    <property type="entry name" value="GPCR_Rhodpsn"/>
</dbReference>
<feature type="transmembrane region" description="Helical" evidence="9">
    <location>
        <begin position="75"/>
        <end position="95"/>
    </location>
</feature>
<evidence type="ECO:0000256" key="2">
    <source>
        <dbReference type="ARBA" id="ARBA00022692"/>
    </source>
</evidence>
<evidence type="ECO:0000256" key="4">
    <source>
        <dbReference type="ARBA" id="ARBA00023040"/>
    </source>
</evidence>
<dbReference type="GO" id="GO:0004930">
    <property type="term" value="F:G protein-coupled receptor activity"/>
    <property type="evidence" value="ECO:0007669"/>
    <property type="project" value="UniProtKB-KW"/>
</dbReference>
<evidence type="ECO:0000313" key="12">
    <source>
        <dbReference type="Proteomes" id="UP001519460"/>
    </source>
</evidence>
<evidence type="ECO:0000256" key="9">
    <source>
        <dbReference type="SAM" id="Phobius"/>
    </source>
</evidence>
<dbReference type="PRINTS" id="PR00237">
    <property type="entry name" value="GPCRRHODOPSN"/>
</dbReference>
<feature type="transmembrane region" description="Helical" evidence="9">
    <location>
        <begin position="115"/>
        <end position="137"/>
    </location>
</feature>